<feature type="transmembrane region" description="Helical" evidence="7">
    <location>
        <begin position="210"/>
        <end position="228"/>
    </location>
</feature>
<evidence type="ECO:0000256" key="7">
    <source>
        <dbReference type="SAM" id="Phobius"/>
    </source>
</evidence>
<feature type="transmembrane region" description="Helical" evidence="7">
    <location>
        <begin position="50"/>
        <end position="73"/>
    </location>
</feature>
<dbReference type="Pfam" id="PF20684">
    <property type="entry name" value="Fung_rhodopsin"/>
    <property type="match status" value="1"/>
</dbReference>
<evidence type="ECO:0000259" key="8">
    <source>
        <dbReference type="Pfam" id="PF20684"/>
    </source>
</evidence>
<evidence type="ECO:0000313" key="9">
    <source>
        <dbReference type="EMBL" id="GAB1318555.1"/>
    </source>
</evidence>
<sequence length="372" mass="40630">MAAQHDGLPDDNRGPIIAGVNIAGIVLALIATILRCFVRIHLIRAFGLDDWLMAAAAVSFACYVSFSMKGIQYGTGQHVWNLSNENEANARKWWYGCYLSYAVSMTLAKTSIAWFLLRVAVQRIHKWIIYVASVMTIVSCCTFFFACAFQCSPVSYFWDKYTQPGTCISDGVVIALAYLFSVISIISDFIFALLPAWIVSHLNIKLKTKLALIALMGLGCLASAAVVIRIPYMGGIASDDFLYETAEIAIWSAVEQSLAITAGGLATLQPLVKLIGYKLGLTTSRPALAGTSKYGCTFRMAGNISVRRSISHRTEAFTPSKLQHSESGLKLQPDTSGYSAMCYNTSQEELRAGSSGSDNKTSKDLDRITERV</sequence>
<evidence type="ECO:0000256" key="6">
    <source>
        <dbReference type="SAM" id="MobiDB-lite"/>
    </source>
</evidence>
<dbReference type="InterPro" id="IPR052337">
    <property type="entry name" value="SAT4-like"/>
</dbReference>
<dbReference type="Proteomes" id="UP001628179">
    <property type="component" value="Unassembled WGS sequence"/>
</dbReference>
<evidence type="ECO:0000256" key="1">
    <source>
        <dbReference type="ARBA" id="ARBA00004141"/>
    </source>
</evidence>
<feature type="compositionally biased region" description="Basic and acidic residues" evidence="6">
    <location>
        <begin position="360"/>
        <end position="372"/>
    </location>
</feature>
<proteinExistence type="inferred from homology"/>
<dbReference type="RefSeq" id="XP_070920285.1">
    <property type="nucleotide sequence ID" value="XM_071064184.1"/>
</dbReference>
<dbReference type="PANTHER" id="PTHR33048">
    <property type="entry name" value="PTH11-LIKE INTEGRAL MEMBRANE PROTEIN (AFU_ORTHOLOGUE AFUA_5G11245)"/>
    <property type="match status" value="1"/>
</dbReference>
<dbReference type="PANTHER" id="PTHR33048:SF96">
    <property type="entry name" value="INTEGRAL MEMBRANE PROTEIN"/>
    <property type="match status" value="1"/>
</dbReference>
<evidence type="ECO:0000256" key="3">
    <source>
        <dbReference type="ARBA" id="ARBA00022989"/>
    </source>
</evidence>
<feature type="transmembrane region" description="Helical" evidence="7">
    <location>
        <begin position="93"/>
        <end position="117"/>
    </location>
</feature>
<keyword evidence="4 7" id="KW-0472">Membrane</keyword>
<name>A0ABQ0GLX6_9PEZI</name>
<feature type="transmembrane region" description="Helical" evidence="7">
    <location>
        <begin position="129"/>
        <end position="151"/>
    </location>
</feature>
<accession>A0ABQ0GLX6</accession>
<protein>
    <submittedName>
        <fullName evidence="9">Rhodopsin domain-containing protein</fullName>
    </submittedName>
</protein>
<evidence type="ECO:0000256" key="2">
    <source>
        <dbReference type="ARBA" id="ARBA00022692"/>
    </source>
</evidence>
<reference evidence="9 10" key="1">
    <citation type="submission" date="2024-09" db="EMBL/GenBank/DDBJ databases">
        <title>Itraconazole resistance in Madurella fahalii resulting from another homologue of gene encoding cytochrome P450 14-alpha sterol demethylase (CYP51).</title>
        <authorList>
            <person name="Yoshioka I."/>
            <person name="Fahal A.H."/>
            <person name="Kaneko S."/>
            <person name="Yaguchi T."/>
        </authorList>
    </citation>
    <scope>NUCLEOTIDE SEQUENCE [LARGE SCALE GENOMIC DNA]</scope>
    <source>
        <strain evidence="9 10">IFM 68171</strain>
    </source>
</reference>
<comment type="subcellular location">
    <subcellularLocation>
        <location evidence="1">Membrane</location>
        <topology evidence="1">Multi-pass membrane protein</topology>
    </subcellularLocation>
</comment>
<keyword evidence="3 7" id="KW-1133">Transmembrane helix</keyword>
<feature type="region of interest" description="Disordered" evidence="6">
    <location>
        <begin position="349"/>
        <end position="372"/>
    </location>
</feature>
<keyword evidence="10" id="KW-1185">Reference proteome</keyword>
<gene>
    <name evidence="9" type="ORF">MFIFM68171_08765</name>
</gene>
<keyword evidence="2 7" id="KW-0812">Transmembrane</keyword>
<dbReference type="EMBL" id="BAAFSV010000005">
    <property type="protein sequence ID" value="GAB1318555.1"/>
    <property type="molecule type" value="Genomic_DNA"/>
</dbReference>
<feature type="domain" description="Rhodopsin" evidence="8">
    <location>
        <begin position="34"/>
        <end position="273"/>
    </location>
</feature>
<dbReference type="GeneID" id="98179507"/>
<comment type="similarity">
    <text evidence="5">Belongs to the SAT4 family.</text>
</comment>
<comment type="caution">
    <text evidence="9">The sequence shown here is derived from an EMBL/GenBank/DDBJ whole genome shotgun (WGS) entry which is preliminary data.</text>
</comment>
<feature type="transmembrane region" description="Helical" evidence="7">
    <location>
        <begin position="16"/>
        <end position="38"/>
    </location>
</feature>
<dbReference type="InterPro" id="IPR049326">
    <property type="entry name" value="Rhodopsin_dom_fungi"/>
</dbReference>
<organism evidence="9 10">
    <name type="scientific">Madurella fahalii</name>
    <dbReference type="NCBI Taxonomy" id="1157608"/>
    <lineage>
        <taxon>Eukaryota</taxon>
        <taxon>Fungi</taxon>
        <taxon>Dikarya</taxon>
        <taxon>Ascomycota</taxon>
        <taxon>Pezizomycotina</taxon>
        <taxon>Sordariomycetes</taxon>
        <taxon>Sordariomycetidae</taxon>
        <taxon>Sordariales</taxon>
        <taxon>Sordariales incertae sedis</taxon>
        <taxon>Madurella</taxon>
    </lineage>
</organism>
<evidence type="ECO:0000313" key="10">
    <source>
        <dbReference type="Proteomes" id="UP001628179"/>
    </source>
</evidence>
<feature type="transmembrane region" description="Helical" evidence="7">
    <location>
        <begin position="171"/>
        <end position="198"/>
    </location>
</feature>
<evidence type="ECO:0000256" key="4">
    <source>
        <dbReference type="ARBA" id="ARBA00023136"/>
    </source>
</evidence>
<evidence type="ECO:0000256" key="5">
    <source>
        <dbReference type="ARBA" id="ARBA00038359"/>
    </source>
</evidence>